<proteinExistence type="predicted"/>
<accession>A0A2N6CRU9</accession>
<comment type="caution">
    <text evidence="1">The sequence shown here is derived from an EMBL/GenBank/DDBJ whole genome shotgun (WGS) entry which is preliminary data.</text>
</comment>
<sequence length="188" mass="19981">MPAQYYDIFFSGKTVDGADLAEVKQNLARIFNTGSEQLEHLFSGNSVKVKGSVDQETAIKYRVAFRNAGALVDIQSADPVADPAKTAPSAAPQNQRKEIMTLLPPRAGSLIDCAPAIRPAPLPDISKLSLASPGALLDETPPPQARSIDTSNLELAPANTCTLEDCQIIKEPAVLPDISQLSIAEDSN</sequence>
<reference evidence="1 2" key="1">
    <citation type="submission" date="2017-11" db="EMBL/GenBank/DDBJ databases">
        <title>Genome-resolved metagenomics identifies genetic mobility, metabolic interactions, and unexpected diversity in perchlorate-reducing communities.</title>
        <authorList>
            <person name="Barnum T.P."/>
            <person name="Figueroa I.A."/>
            <person name="Carlstrom C.I."/>
            <person name="Lucas L.N."/>
            <person name="Engelbrektson A.L."/>
            <person name="Coates J.D."/>
        </authorList>
    </citation>
    <scope>NUCLEOTIDE SEQUENCE [LARGE SCALE GENOMIC DNA]</scope>
    <source>
        <strain evidence="1">BM301</strain>
    </source>
</reference>
<dbReference type="Proteomes" id="UP000235015">
    <property type="component" value="Unassembled WGS sequence"/>
</dbReference>
<gene>
    <name evidence="1" type="ORF">C0630_17980</name>
</gene>
<protein>
    <submittedName>
        <fullName evidence="1">Uncharacterized protein</fullName>
    </submittedName>
</protein>
<name>A0A2N6CRU9_9GAMM</name>
<dbReference type="AlphaFoldDB" id="A0A2N6CRU9"/>
<evidence type="ECO:0000313" key="1">
    <source>
        <dbReference type="EMBL" id="PLX59807.1"/>
    </source>
</evidence>
<dbReference type="EMBL" id="PKUN01000030">
    <property type="protein sequence ID" value="PLX59807.1"/>
    <property type="molecule type" value="Genomic_DNA"/>
</dbReference>
<evidence type="ECO:0000313" key="2">
    <source>
        <dbReference type="Proteomes" id="UP000235015"/>
    </source>
</evidence>
<organism evidence="1 2">
    <name type="scientific">Sedimenticola selenatireducens</name>
    <dbReference type="NCBI Taxonomy" id="191960"/>
    <lineage>
        <taxon>Bacteria</taxon>
        <taxon>Pseudomonadati</taxon>
        <taxon>Pseudomonadota</taxon>
        <taxon>Gammaproteobacteria</taxon>
        <taxon>Chromatiales</taxon>
        <taxon>Sedimenticolaceae</taxon>
        <taxon>Sedimenticola</taxon>
    </lineage>
</organism>
<dbReference type="STRING" id="1111735.GCA_000428045_03105"/>